<evidence type="ECO:0000313" key="7">
    <source>
        <dbReference type="EMBL" id="KAL3502706.1"/>
    </source>
</evidence>
<comment type="caution">
    <text evidence="7">The sequence shown here is derived from an EMBL/GenBank/DDBJ whole genome shotgun (WGS) entry which is preliminary data.</text>
</comment>
<dbReference type="PANTHER" id="PTHR45931:SF3">
    <property type="entry name" value="RING ZINC FINGER-CONTAINING PROTEIN"/>
    <property type="match status" value="1"/>
</dbReference>
<organism evidence="7 8">
    <name type="scientific">Cinchona calisaya</name>
    <dbReference type="NCBI Taxonomy" id="153742"/>
    <lineage>
        <taxon>Eukaryota</taxon>
        <taxon>Viridiplantae</taxon>
        <taxon>Streptophyta</taxon>
        <taxon>Embryophyta</taxon>
        <taxon>Tracheophyta</taxon>
        <taxon>Spermatophyta</taxon>
        <taxon>Magnoliopsida</taxon>
        <taxon>eudicotyledons</taxon>
        <taxon>Gunneridae</taxon>
        <taxon>Pentapetalae</taxon>
        <taxon>asterids</taxon>
        <taxon>lamiids</taxon>
        <taxon>Gentianales</taxon>
        <taxon>Rubiaceae</taxon>
        <taxon>Cinchonoideae</taxon>
        <taxon>Cinchoneae</taxon>
        <taxon>Cinchona</taxon>
    </lineage>
</organism>
<reference evidence="7 8" key="1">
    <citation type="submission" date="2024-11" db="EMBL/GenBank/DDBJ databases">
        <title>A near-complete genome assembly of Cinchona calisaya.</title>
        <authorList>
            <person name="Lian D.C."/>
            <person name="Zhao X.W."/>
            <person name="Wei L."/>
        </authorList>
    </citation>
    <scope>NUCLEOTIDE SEQUENCE [LARGE SCALE GENOMIC DNA]</scope>
    <source>
        <tissue evidence="7">Nenye</tissue>
    </source>
</reference>
<evidence type="ECO:0000256" key="4">
    <source>
        <dbReference type="PROSITE-ProRule" id="PRU00175"/>
    </source>
</evidence>
<dbReference type="AlphaFoldDB" id="A0ABD2Y7L2"/>
<proteinExistence type="predicted"/>
<dbReference type="SUPFAM" id="SSF57850">
    <property type="entry name" value="RING/U-box"/>
    <property type="match status" value="1"/>
</dbReference>
<keyword evidence="8" id="KW-1185">Reference proteome</keyword>
<dbReference type="GO" id="GO:0008270">
    <property type="term" value="F:zinc ion binding"/>
    <property type="evidence" value="ECO:0007669"/>
    <property type="project" value="UniProtKB-KW"/>
</dbReference>
<evidence type="ECO:0000256" key="1">
    <source>
        <dbReference type="ARBA" id="ARBA00022723"/>
    </source>
</evidence>
<evidence type="ECO:0000256" key="2">
    <source>
        <dbReference type="ARBA" id="ARBA00022771"/>
    </source>
</evidence>
<dbReference type="SMART" id="SM00184">
    <property type="entry name" value="RING"/>
    <property type="match status" value="1"/>
</dbReference>
<sequence>MGFDNTLNCISQAANPIRPLTREYEENSDMHRLENSNESSSSSDRGDRVQESDDTSSNDLMPIVANQEEETAMVVLNKRVESSLNDLIMPIIFDPEEETAVADQNQPVESLSNDLIMPIIFYPEEETALIDLDQQGKNWWDDGWEESTLEELNTTKYETTVKAAEQVGDEEADTCVVCLGEFENQETLATLECGHEYHANCIKRWLNRQNVCPLCKRTALPKGI</sequence>
<dbReference type="PANTHER" id="PTHR45931">
    <property type="entry name" value="SI:CH211-59O9.10"/>
    <property type="match status" value="1"/>
</dbReference>
<evidence type="ECO:0000256" key="3">
    <source>
        <dbReference type="ARBA" id="ARBA00022833"/>
    </source>
</evidence>
<keyword evidence="1" id="KW-0479">Metal-binding</keyword>
<feature type="region of interest" description="Disordered" evidence="5">
    <location>
        <begin position="26"/>
        <end position="60"/>
    </location>
</feature>
<dbReference type="InterPro" id="IPR001841">
    <property type="entry name" value="Znf_RING"/>
</dbReference>
<keyword evidence="3" id="KW-0862">Zinc</keyword>
<feature type="domain" description="RING-type" evidence="6">
    <location>
        <begin position="175"/>
        <end position="216"/>
    </location>
</feature>
<accession>A0ABD2Y7L2</accession>
<dbReference type="Gene3D" id="3.30.40.10">
    <property type="entry name" value="Zinc/RING finger domain, C3HC4 (zinc finger)"/>
    <property type="match status" value="1"/>
</dbReference>
<dbReference type="InterPro" id="IPR013083">
    <property type="entry name" value="Znf_RING/FYVE/PHD"/>
</dbReference>
<evidence type="ECO:0000313" key="8">
    <source>
        <dbReference type="Proteomes" id="UP001630127"/>
    </source>
</evidence>
<dbReference type="InterPro" id="IPR051834">
    <property type="entry name" value="RING_finger_E3_ligase"/>
</dbReference>
<name>A0ABD2Y7L2_9GENT</name>
<dbReference type="Pfam" id="PF13639">
    <property type="entry name" value="zf-RING_2"/>
    <property type="match status" value="1"/>
</dbReference>
<dbReference type="Proteomes" id="UP001630127">
    <property type="component" value="Unassembled WGS sequence"/>
</dbReference>
<evidence type="ECO:0000259" key="6">
    <source>
        <dbReference type="PROSITE" id="PS50089"/>
    </source>
</evidence>
<dbReference type="CDD" id="cd16469">
    <property type="entry name" value="RING-H2_RNF24-like"/>
    <property type="match status" value="1"/>
</dbReference>
<feature type="compositionally biased region" description="Basic and acidic residues" evidence="5">
    <location>
        <begin position="26"/>
        <end position="35"/>
    </location>
</feature>
<dbReference type="EMBL" id="JBJUIK010000015">
    <property type="protein sequence ID" value="KAL3502706.1"/>
    <property type="molecule type" value="Genomic_DNA"/>
</dbReference>
<dbReference type="PROSITE" id="PS50089">
    <property type="entry name" value="ZF_RING_2"/>
    <property type="match status" value="1"/>
</dbReference>
<protein>
    <recommendedName>
        <fullName evidence="6">RING-type domain-containing protein</fullName>
    </recommendedName>
</protein>
<gene>
    <name evidence="7" type="ORF">ACH5RR_037155</name>
</gene>
<keyword evidence="2 4" id="KW-0863">Zinc-finger</keyword>
<evidence type="ECO:0000256" key="5">
    <source>
        <dbReference type="SAM" id="MobiDB-lite"/>
    </source>
</evidence>